<name>A0ABS5C9K8_9BACL</name>
<dbReference type="Pfam" id="PF13473">
    <property type="entry name" value="Cupredoxin_1"/>
    <property type="match status" value="1"/>
</dbReference>
<feature type="domain" description="EfeO-type cupredoxin-like" evidence="3">
    <location>
        <begin position="55"/>
        <end position="142"/>
    </location>
</feature>
<feature type="compositionally biased region" description="Low complexity" evidence="1">
    <location>
        <begin position="28"/>
        <end position="52"/>
    </location>
</feature>
<reference evidence="4 5" key="1">
    <citation type="submission" date="2021-04" db="EMBL/GenBank/DDBJ databases">
        <title>Paenibacillus sp. DLE-14 whole genome sequence.</title>
        <authorList>
            <person name="Ham Y.J."/>
        </authorList>
    </citation>
    <scope>NUCLEOTIDE SEQUENCE [LARGE SCALE GENOMIC DNA]</scope>
    <source>
        <strain evidence="4 5">DLE-14</strain>
    </source>
</reference>
<evidence type="ECO:0000256" key="2">
    <source>
        <dbReference type="SAM" id="SignalP"/>
    </source>
</evidence>
<keyword evidence="5" id="KW-1185">Reference proteome</keyword>
<protein>
    <submittedName>
        <fullName evidence="4">Cupredoxin domain-containing protein</fullName>
    </submittedName>
</protein>
<feature type="region of interest" description="Disordered" evidence="1">
    <location>
        <begin position="28"/>
        <end position="58"/>
    </location>
</feature>
<dbReference type="InterPro" id="IPR028096">
    <property type="entry name" value="EfeO_Cupredoxin"/>
</dbReference>
<keyword evidence="2" id="KW-0732">Signal</keyword>
<evidence type="ECO:0000256" key="1">
    <source>
        <dbReference type="SAM" id="MobiDB-lite"/>
    </source>
</evidence>
<gene>
    <name evidence="4" type="ORF">I8J30_08190</name>
</gene>
<evidence type="ECO:0000313" key="4">
    <source>
        <dbReference type="EMBL" id="MBP3962681.1"/>
    </source>
</evidence>
<evidence type="ECO:0000259" key="3">
    <source>
        <dbReference type="Pfam" id="PF13473"/>
    </source>
</evidence>
<evidence type="ECO:0000313" key="5">
    <source>
        <dbReference type="Proteomes" id="UP000673394"/>
    </source>
</evidence>
<dbReference type="SUPFAM" id="SSF49503">
    <property type="entry name" value="Cupredoxins"/>
    <property type="match status" value="1"/>
</dbReference>
<sequence>MKAKIVTLAAALLLIAALASACGNNNGNGNSNNGENESKATNETSANTTTAEPDSGSTVEIKLEAKDFEYDQKEIHVKKGDHVKITLHSDDAGHGFSIADYNVDIKGDGDGEFDAVNAGTFEFHCSVMCGSGHRDMVGKLIVDEA</sequence>
<feature type="chain" id="PRO_5047015815" evidence="2">
    <location>
        <begin position="22"/>
        <end position="145"/>
    </location>
</feature>
<dbReference type="PROSITE" id="PS51257">
    <property type="entry name" value="PROKAR_LIPOPROTEIN"/>
    <property type="match status" value="1"/>
</dbReference>
<feature type="signal peptide" evidence="2">
    <location>
        <begin position="1"/>
        <end position="21"/>
    </location>
</feature>
<dbReference type="Gene3D" id="2.60.40.420">
    <property type="entry name" value="Cupredoxins - blue copper proteins"/>
    <property type="match status" value="1"/>
</dbReference>
<accession>A0ABS5C9K8</accession>
<proteinExistence type="predicted"/>
<comment type="caution">
    <text evidence="4">The sequence shown here is derived from an EMBL/GenBank/DDBJ whole genome shotgun (WGS) entry which is preliminary data.</text>
</comment>
<dbReference type="RefSeq" id="WP_210657051.1">
    <property type="nucleotide sequence ID" value="NZ_JAGKSP010000002.1"/>
</dbReference>
<organism evidence="4 5">
    <name type="scientific">Paenibacillus lignilyticus</name>
    <dbReference type="NCBI Taxonomy" id="1172615"/>
    <lineage>
        <taxon>Bacteria</taxon>
        <taxon>Bacillati</taxon>
        <taxon>Bacillota</taxon>
        <taxon>Bacilli</taxon>
        <taxon>Bacillales</taxon>
        <taxon>Paenibacillaceae</taxon>
        <taxon>Paenibacillus</taxon>
    </lineage>
</organism>
<dbReference type="Proteomes" id="UP000673394">
    <property type="component" value="Unassembled WGS sequence"/>
</dbReference>
<dbReference type="EMBL" id="JAGKSP010000002">
    <property type="protein sequence ID" value="MBP3962681.1"/>
    <property type="molecule type" value="Genomic_DNA"/>
</dbReference>
<dbReference type="InterPro" id="IPR008972">
    <property type="entry name" value="Cupredoxin"/>
</dbReference>